<gene>
    <name evidence="6" type="ORF">L1967_18430</name>
</gene>
<feature type="DNA-binding region" description="H-T-H motif" evidence="4">
    <location>
        <begin position="24"/>
        <end position="43"/>
    </location>
</feature>
<comment type="caution">
    <text evidence="6">The sequence shown here is derived from an EMBL/GenBank/DDBJ whole genome shotgun (WGS) entry which is preliminary data.</text>
</comment>
<dbReference type="RefSeq" id="WP_249602973.1">
    <property type="nucleotide sequence ID" value="NZ_JAKHSK010000036.1"/>
</dbReference>
<evidence type="ECO:0000256" key="4">
    <source>
        <dbReference type="PROSITE-ProRule" id="PRU00335"/>
    </source>
</evidence>
<dbReference type="InterPro" id="IPR009057">
    <property type="entry name" value="Homeodomain-like_sf"/>
</dbReference>
<dbReference type="InterPro" id="IPR050109">
    <property type="entry name" value="HTH-type_TetR-like_transc_reg"/>
</dbReference>
<keyword evidence="3" id="KW-0804">Transcription</keyword>
<accession>A0A9X1ZSJ4</accession>
<keyword evidence="1" id="KW-0805">Transcription regulation</keyword>
<dbReference type="AlphaFoldDB" id="A0A9X1ZSJ4"/>
<dbReference type="GO" id="GO:0000976">
    <property type="term" value="F:transcription cis-regulatory region binding"/>
    <property type="evidence" value="ECO:0007669"/>
    <property type="project" value="TreeGrafter"/>
</dbReference>
<evidence type="ECO:0000256" key="3">
    <source>
        <dbReference type="ARBA" id="ARBA00023163"/>
    </source>
</evidence>
<dbReference type="InterPro" id="IPR001647">
    <property type="entry name" value="HTH_TetR"/>
</dbReference>
<keyword evidence="2 4" id="KW-0238">DNA-binding</keyword>
<dbReference type="EMBL" id="JAKHSK010000036">
    <property type="protein sequence ID" value="MCL6220272.1"/>
    <property type="molecule type" value="Genomic_DNA"/>
</dbReference>
<name>A0A9X1ZSJ4_9FLAO</name>
<keyword evidence="7" id="KW-1185">Reference proteome</keyword>
<feature type="domain" description="HTH tetR-type" evidence="5">
    <location>
        <begin position="3"/>
        <end position="61"/>
    </location>
</feature>
<dbReference type="Gene3D" id="1.10.357.10">
    <property type="entry name" value="Tetracycline Repressor, domain 2"/>
    <property type="match status" value="1"/>
</dbReference>
<evidence type="ECO:0000259" key="5">
    <source>
        <dbReference type="PROSITE" id="PS50977"/>
    </source>
</evidence>
<evidence type="ECO:0000256" key="2">
    <source>
        <dbReference type="ARBA" id="ARBA00023125"/>
    </source>
</evidence>
<dbReference type="PANTHER" id="PTHR30055">
    <property type="entry name" value="HTH-TYPE TRANSCRIPTIONAL REGULATOR RUTR"/>
    <property type="match status" value="1"/>
</dbReference>
<protein>
    <submittedName>
        <fullName evidence="6">TetR family transcriptional regulator</fullName>
    </submittedName>
</protein>
<organism evidence="6 7">
    <name type="scientific">Zunongwangia pacifica</name>
    <dbReference type="NCBI Taxonomy" id="2911062"/>
    <lineage>
        <taxon>Bacteria</taxon>
        <taxon>Pseudomonadati</taxon>
        <taxon>Bacteroidota</taxon>
        <taxon>Flavobacteriia</taxon>
        <taxon>Flavobacteriales</taxon>
        <taxon>Flavobacteriaceae</taxon>
        <taxon>Zunongwangia</taxon>
    </lineage>
</organism>
<dbReference type="Proteomes" id="UP001139521">
    <property type="component" value="Unassembled WGS sequence"/>
</dbReference>
<reference evidence="6" key="1">
    <citation type="submission" date="2022-01" db="EMBL/GenBank/DDBJ databases">
        <title>Genome sequencing of Zunongwangia sp. M21534 genome.</title>
        <authorList>
            <person name="Chen Y."/>
            <person name="Dong C."/>
            <person name="Shao Z."/>
        </authorList>
    </citation>
    <scope>NUCLEOTIDE SEQUENCE</scope>
    <source>
        <strain evidence="6">MCCC M21534</strain>
    </source>
</reference>
<evidence type="ECO:0000256" key="1">
    <source>
        <dbReference type="ARBA" id="ARBA00023015"/>
    </source>
</evidence>
<dbReference type="GO" id="GO:0003700">
    <property type="term" value="F:DNA-binding transcription factor activity"/>
    <property type="evidence" value="ECO:0007669"/>
    <property type="project" value="TreeGrafter"/>
</dbReference>
<evidence type="ECO:0000313" key="6">
    <source>
        <dbReference type="EMBL" id="MCL6220272.1"/>
    </source>
</evidence>
<evidence type="ECO:0000313" key="7">
    <source>
        <dbReference type="Proteomes" id="UP001139521"/>
    </source>
</evidence>
<dbReference type="PANTHER" id="PTHR30055:SF234">
    <property type="entry name" value="HTH-TYPE TRANSCRIPTIONAL REGULATOR BETI"/>
    <property type="match status" value="1"/>
</dbReference>
<sequence>MMTATRKRIIESAIQVFNEDLSAPLQKVADNAAVTRRTLHRYFKDRNELVEICRQVIETSCKKAMIAAIQSSDEPMLQLERMLYAGIDCGAKYATFYKMHRSADHTHNQQNKNCADYDYIYATFQKIVVELQETGQLNPKMSPEWIQVLHSGIIESTVNARAITQQNIENIKELAWSSYFKAISP</sequence>
<dbReference type="SUPFAM" id="SSF46689">
    <property type="entry name" value="Homeodomain-like"/>
    <property type="match status" value="1"/>
</dbReference>
<proteinExistence type="predicted"/>
<dbReference type="PROSITE" id="PS50977">
    <property type="entry name" value="HTH_TETR_2"/>
    <property type="match status" value="1"/>
</dbReference>